<dbReference type="OrthoDB" id="21214at2759"/>
<gene>
    <name evidence="2" type="ORF">N0V83_001508</name>
</gene>
<evidence type="ECO:0000256" key="1">
    <source>
        <dbReference type="SAM" id="MobiDB-lite"/>
    </source>
</evidence>
<comment type="caution">
    <text evidence="2">The sequence shown here is derived from an EMBL/GenBank/DDBJ whole genome shotgun (WGS) entry which is preliminary data.</text>
</comment>
<organism evidence="2 3">
    <name type="scientific">Neocucurbitaria cava</name>
    <dbReference type="NCBI Taxonomy" id="798079"/>
    <lineage>
        <taxon>Eukaryota</taxon>
        <taxon>Fungi</taxon>
        <taxon>Dikarya</taxon>
        <taxon>Ascomycota</taxon>
        <taxon>Pezizomycotina</taxon>
        <taxon>Dothideomycetes</taxon>
        <taxon>Pleosporomycetidae</taxon>
        <taxon>Pleosporales</taxon>
        <taxon>Pleosporineae</taxon>
        <taxon>Cucurbitariaceae</taxon>
        <taxon>Neocucurbitaria</taxon>
    </lineage>
</organism>
<feature type="compositionally biased region" description="Acidic residues" evidence="1">
    <location>
        <begin position="499"/>
        <end position="515"/>
    </location>
</feature>
<dbReference type="PANTHER" id="PTHR42040">
    <property type="entry name" value="INNER KINETOCHORE SUBUNIT FTA4"/>
    <property type="match status" value="1"/>
</dbReference>
<accession>A0A9W9CRF3</accession>
<proteinExistence type="predicted"/>
<dbReference type="Proteomes" id="UP001140560">
    <property type="component" value="Unassembled WGS sequence"/>
</dbReference>
<keyword evidence="3" id="KW-1185">Reference proteome</keyword>
<dbReference type="GO" id="GO:0031511">
    <property type="term" value="C:Mis6-Sim4 complex"/>
    <property type="evidence" value="ECO:0007669"/>
    <property type="project" value="InterPro"/>
</dbReference>
<dbReference type="Pfam" id="PF13093">
    <property type="entry name" value="FTA4"/>
    <property type="match status" value="1"/>
</dbReference>
<dbReference type="InterPro" id="IPR025207">
    <property type="entry name" value="Sim4_Fta4"/>
</dbReference>
<dbReference type="PANTHER" id="PTHR42040:SF1">
    <property type="entry name" value="INNER KINETOCHORE SUBUNIT FTA4"/>
    <property type="match status" value="1"/>
</dbReference>
<reference evidence="2" key="1">
    <citation type="submission" date="2022-10" db="EMBL/GenBank/DDBJ databases">
        <title>Tapping the CABI collections for fungal endophytes: first genome assemblies for Collariella, Neodidymelliopsis, Ascochyta clinopodiicola, Didymella pomorum, Didymosphaeria variabile, Neocosmospora piperis and Neocucurbitaria cava.</title>
        <authorList>
            <person name="Hill R."/>
        </authorList>
    </citation>
    <scope>NUCLEOTIDE SEQUENCE</scope>
    <source>
        <strain evidence="2">IMI 356814</strain>
    </source>
</reference>
<feature type="region of interest" description="Disordered" evidence="1">
    <location>
        <begin position="497"/>
        <end position="519"/>
    </location>
</feature>
<dbReference type="AlphaFoldDB" id="A0A9W9CRF3"/>
<sequence>MSTAIALRDIGERQQKDMGTIRHRTMSKLHTKSSISSNEDLWLDTPHDTESSRLPLDARSFSPTAVYWISPHGLLTKQITILDLSKDISVPHAGITSDYKEQVRKTLKDHSFTPKVTCHRNNWIGLKYTITDDQDNTIAHWTHHWTSVGEATLSFPEDSPHSAHPISLRNKRWGLRTESFVLNSVPYFWETDSLWHSTNLTLYRVVGSGEYQEKVQVGKYAQKWWGGLVTGGTLVVDESELDGVVACLSLVVVLKKKRQRAAERRNGGDQGVGFVEQKQLFLQSRKQLLSRGIPPSERLRTIAEDGGIELSVLKGVLDKVNRDLKQHSRKVYSRQMIEHVVEQIDTLYWESGAQRDGEEESHEAESISDDIQDTTTLYQADDLTLDINIAKLPTVFPTSSQPTSSTPITQDAHLNSLTKLQSLSAHRQTLQNRLNTYRTLLSLLQPYRTPKENIQPNLVWRDAQLAPELGKMRTLAIRVAGRVEEKVGGDVLVPATAEERDEEDEGFMDGEEDVDMRDLGNDGRKKLDKILATW</sequence>
<dbReference type="EMBL" id="JAPEUY010000002">
    <property type="protein sequence ID" value="KAJ4376225.1"/>
    <property type="molecule type" value="Genomic_DNA"/>
</dbReference>
<name>A0A9W9CRF3_9PLEO</name>
<evidence type="ECO:0000313" key="3">
    <source>
        <dbReference type="Proteomes" id="UP001140560"/>
    </source>
</evidence>
<evidence type="ECO:0000313" key="2">
    <source>
        <dbReference type="EMBL" id="KAJ4376225.1"/>
    </source>
</evidence>
<protein>
    <submittedName>
        <fullName evidence="2">Uncharacterized protein</fullName>
    </submittedName>
</protein>